<organism evidence="7 8">
    <name type="scientific">Aspergillus felis</name>
    <dbReference type="NCBI Taxonomy" id="1287682"/>
    <lineage>
        <taxon>Eukaryota</taxon>
        <taxon>Fungi</taxon>
        <taxon>Dikarya</taxon>
        <taxon>Ascomycota</taxon>
        <taxon>Pezizomycotina</taxon>
        <taxon>Eurotiomycetes</taxon>
        <taxon>Eurotiomycetidae</taxon>
        <taxon>Eurotiales</taxon>
        <taxon>Aspergillaceae</taxon>
        <taxon>Aspergillus</taxon>
        <taxon>Aspergillus subgen. Fumigati</taxon>
    </lineage>
</organism>
<dbReference type="InterPro" id="IPR029058">
    <property type="entry name" value="AB_hydrolase_fold"/>
</dbReference>
<keyword evidence="8" id="KW-1185">Reference proteome</keyword>
<dbReference type="InterPro" id="IPR008758">
    <property type="entry name" value="Peptidase_S28"/>
</dbReference>
<dbReference type="Pfam" id="PF05577">
    <property type="entry name" value="Peptidase_S28"/>
    <property type="match status" value="3"/>
</dbReference>
<feature type="signal peptide" evidence="6">
    <location>
        <begin position="1"/>
        <end position="21"/>
    </location>
</feature>
<evidence type="ECO:0000256" key="2">
    <source>
        <dbReference type="ARBA" id="ARBA00022670"/>
    </source>
</evidence>
<dbReference type="GO" id="GO:0006508">
    <property type="term" value="P:proteolysis"/>
    <property type="evidence" value="ECO:0007669"/>
    <property type="project" value="UniProtKB-KW"/>
</dbReference>
<evidence type="ECO:0000313" key="7">
    <source>
        <dbReference type="EMBL" id="KAF7176934.1"/>
    </source>
</evidence>
<keyword evidence="5" id="KW-0325">Glycoprotein</keyword>
<feature type="chain" id="PRO_5034840687" description="Serine peptidase" evidence="6">
    <location>
        <begin position="22"/>
        <end position="546"/>
    </location>
</feature>
<keyword evidence="3 6" id="KW-0732">Signal</keyword>
<dbReference type="AlphaFoldDB" id="A0A8H6QPX3"/>
<dbReference type="GO" id="GO:0008239">
    <property type="term" value="F:dipeptidyl-peptidase activity"/>
    <property type="evidence" value="ECO:0007669"/>
    <property type="project" value="TreeGrafter"/>
</dbReference>
<accession>A0A8H6QPX3</accession>
<keyword evidence="2" id="KW-0645">Protease</keyword>
<comment type="caution">
    <text evidence="7">The sequence shown here is derived from an EMBL/GenBank/DDBJ whole genome shotgun (WGS) entry which is preliminary data.</text>
</comment>
<evidence type="ECO:0000256" key="4">
    <source>
        <dbReference type="ARBA" id="ARBA00022801"/>
    </source>
</evidence>
<dbReference type="FunFam" id="3.40.50.1820:FF:000196">
    <property type="entry name" value="Endoprotease endo-Pro"/>
    <property type="match status" value="1"/>
</dbReference>
<dbReference type="Proteomes" id="UP000641853">
    <property type="component" value="Unassembled WGS sequence"/>
</dbReference>
<dbReference type="SUPFAM" id="SSF53474">
    <property type="entry name" value="alpha/beta-Hydrolases"/>
    <property type="match status" value="1"/>
</dbReference>
<evidence type="ECO:0000313" key="8">
    <source>
        <dbReference type="Proteomes" id="UP000641853"/>
    </source>
</evidence>
<protein>
    <recommendedName>
        <fullName evidence="9">Serine peptidase</fullName>
    </recommendedName>
</protein>
<evidence type="ECO:0000256" key="5">
    <source>
        <dbReference type="ARBA" id="ARBA00023180"/>
    </source>
</evidence>
<comment type="similarity">
    <text evidence="1">Belongs to the peptidase S28 family.</text>
</comment>
<evidence type="ECO:0008006" key="9">
    <source>
        <dbReference type="Google" id="ProtNLM"/>
    </source>
</evidence>
<gene>
    <name evidence="7" type="ORF">CNMCM7691_004359</name>
</gene>
<dbReference type="Gene3D" id="3.40.50.1820">
    <property type="entry name" value="alpha/beta hydrolase"/>
    <property type="match status" value="2"/>
</dbReference>
<dbReference type="GO" id="GO:0070008">
    <property type="term" value="F:serine-type exopeptidase activity"/>
    <property type="evidence" value="ECO:0007669"/>
    <property type="project" value="InterPro"/>
</dbReference>
<keyword evidence="4" id="KW-0378">Hydrolase</keyword>
<evidence type="ECO:0000256" key="6">
    <source>
        <dbReference type="SAM" id="SignalP"/>
    </source>
</evidence>
<name>A0A8H6QPX3_9EURO</name>
<evidence type="ECO:0000256" key="3">
    <source>
        <dbReference type="ARBA" id="ARBA00022729"/>
    </source>
</evidence>
<dbReference type="PANTHER" id="PTHR11010:SF23">
    <property type="entry name" value="SERINE PEPTIDASE"/>
    <property type="match status" value="1"/>
</dbReference>
<evidence type="ECO:0000256" key="1">
    <source>
        <dbReference type="ARBA" id="ARBA00011079"/>
    </source>
</evidence>
<sequence>MRTVAASLTLIASYLCGVVSAIPKVPVPPPLSAQAQLLSGNATFEQYIDHNNPGLGTFAQRFWYSSEHWAGPGSPVVLFTPGEADASLYTGYLTNQTLVGRYAEEIKGAMILLEHRYWGASSPYANLTTETLQYLTLEQSIADLVHFAKTVNLPFDTDRSSNADNAVSRVTKMDHYATRMLTDVSWKPWVLTGGSYSGALTAWTESIAPGTFWAYHASSAPVEAVYDFWQYFVPVIEGMPKNCSKDLSRVAKHIDHVYQSGDTKRQQELKEMFGLGGLKHFDDFAAAIENGPWLWQSNTFYTGYSEFFKFCDAVENVGPGAKSVPGPSGVGLDKALKGYASWFNSTFLPGYCAKTYGYWTDEYAIDCFDTYTPSNPLFTDLSPSNTINRQWVWFTCNEPFFYWQDGAPEDEFTIVPRLVSAEYWQRQCSLYFPELNGYTYGSAKGKTAEDVNDWTKGWDLTDTTRLIWTNGQFDPWRDSGVSSKFRPGGPLQSTEEAPVQVIPGGFHCSDLRLRNGAVNAGVQKVIDNEVAQIKAWVAEYPGYQKP</sequence>
<proteinExistence type="inferred from homology"/>
<reference evidence="7" key="1">
    <citation type="submission" date="2020-06" db="EMBL/GenBank/DDBJ databases">
        <title>Draft genome sequences of strains closely related to Aspergillus parafelis and Aspergillus hiratsukae.</title>
        <authorList>
            <person name="Dos Santos R.A.C."/>
            <person name="Rivero-Menendez O."/>
            <person name="Steenwyk J.L."/>
            <person name="Mead M.E."/>
            <person name="Goldman G.H."/>
            <person name="Alastruey-Izquierdo A."/>
            <person name="Rokas A."/>
        </authorList>
    </citation>
    <scope>NUCLEOTIDE SEQUENCE</scope>
    <source>
        <strain evidence="7">CNM-CM7691</strain>
    </source>
</reference>
<dbReference type="PANTHER" id="PTHR11010">
    <property type="entry name" value="PROTEASE S28 PRO-X CARBOXYPEPTIDASE-RELATED"/>
    <property type="match status" value="1"/>
</dbReference>
<dbReference type="EMBL" id="JACBAG010001905">
    <property type="protein sequence ID" value="KAF7176934.1"/>
    <property type="molecule type" value="Genomic_DNA"/>
</dbReference>